<dbReference type="KEGG" id="pgr:PGTG_15029"/>
<reference evidence="3" key="2">
    <citation type="journal article" date="2011" name="Proc. Natl. Acad. Sci. U.S.A.">
        <title>Obligate biotrophy features unraveled by the genomic analysis of rust fungi.</title>
        <authorList>
            <person name="Duplessis S."/>
            <person name="Cuomo C.A."/>
            <person name="Lin Y.-C."/>
            <person name="Aerts A."/>
            <person name="Tisserant E."/>
            <person name="Veneault-Fourrey C."/>
            <person name="Joly D.L."/>
            <person name="Hacquard S."/>
            <person name="Amselem J."/>
            <person name="Cantarel B.L."/>
            <person name="Chiu R."/>
            <person name="Coutinho P.M."/>
            <person name="Feau N."/>
            <person name="Field M."/>
            <person name="Frey P."/>
            <person name="Gelhaye E."/>
            <person name="Goldberg J."/>
            <person name="Grabherr M.G."/>
            <person name="Kodira C.D."/>
            <person name="Kohler A."/>
            <person name="Kuees U."/>
            <person name="Lindquist E.A."/>
            <person name="Lucas S.M."/>
            <person name="Mago R."/>
            <person name="Mauceli E."/>
            <person name="Morin E."/>
            <person name="Murat C."/>
            <person name="Pangilinan J.L."/>
            <person name="Park R."/>
            <person name="Pearson M."/>
            <person name="Quesneville H."/>
            <person name="Rouhier N."/>
            <person name="Sakthikumar S."/>
            <person name="Salamov A.A."/>
            <person name="Schmutz J."/>
            <person name="Selles B."/>
            <person name="Shapiro H."/>
            <person name="Tanguay P."/>
            <person name="Tuskan G.A."/>
            <person name="Henrissat B."/>
            <person name="Van de Peer Y."/>
            <person name="Rouze P."/>
            <person name="Ellis J.G."/>
            <person name="Dodds P.N."/>
            <person name="Schein J.E."/>
            <person name="Zhong S."/>
            <person name="Hamelin R.C."/>
            <person name="Grigoriev I.V."/>
            <person name="Szabo L.J."/>
            <person name="Martin F."/>
        </authorList>
    </citation>
    <scope>NUCLEOTIDE SEQUENCE [LARGE SCALE GENOMIC DNA]</scope>
    <source>
        <strain evidence="3">CRL 75-36-700-3 / race SCCL</strain>
    </source>
</reference>
<dbReference type="VEuPathDB" id="FungiDB:PGTG_15029"/>
<dbReference type="InParanoid" id="E3KXY7"/>
<dbReference type="OrthoDB" id="10408623at2759"/>
<organism evidence="2 3">
    <name type="scientific">Puccinia graminis f. sp. tritici (strain CRL 75-36-700-3 / race SCCL)</name>
    <name type="common">Black stem rust fungus</name>
    <dbReference type="NCBI Taxonomy" id="418459"/>
    <lineage>
        <taxon>Eukaryota</taxon>
        <taxon>Fungi</taxon>
        <taxon>Dikarya</taxon>
        <taxon>Basidiomycota</taxon>
        <taxon>Pucciniomycotina</taxon>
        <taxon>Pucciniomycetes</taxon>
        <taxon>Pucciniales</taxon>
        <taxon>Pucciniaceae</taxon>
        <taxon>Puccinia</taxon>
    </lineage>
</organism>
<name>E3KXY7_PUCGT</name>
<dbReference type="GeneID" id="10546824"/>
<feature type="chain" id="PRO_5003174006" description="Secreted protein" evidence="1">
    <location>
        <begin position="19"/>
        <end position="207"/>
    </location>
</feature>
<dbReference type="AlphaFoldDB" id="E3KXY7"/>
<keyword evidence="1" id="KW-0732">Signal</keyword>
<evidence type="ECO:0000313" key="3">
    <source>
        <dbReference type="Proteomes" id="UP000008783"/>
    </source>
</evidence>
<accession>E3KXY7</accession>
<keyword evidence="3" id="KW-1185">Reference proteome</keyword>
<feature type="signal peptide" evidence="1">
    <location>
        <begin position="1"/>
        <end position="18"/>
    </location>
</feature>
<dbReference type="EMBL" id="DS178320">
    <property type="protein sequence ID" value="EFP89188.2"/>
    <property type="molecule type" value="Genomic_DNA"/>
</dbReference>
<gene>
    <name evidence="2" type="ORF">PGTG_15029</name>
</gene>
<proteinExistence type="predicted"/>
<dbReference type="RefSeq" id="XP_003333607.2">
    <property type="nucleotide sequence ID" value="XM_003333559.2"/>
</dbReference>
<dbReference type="HOGENOM" id="CLU_1326965_0_0_1"/>
<dbReference type="Proteomes" id="UP000008783">
    <property type="component" value="Unassembled WGS sequence"/>
</dbReference>
<protein>
    <recommendedName>
        <fullName evidence="4">Secreted protein</fullName>
    </recommendedName>
</protein>
<reference key="1">
    <citation type="submission" date="2007-01" db="EMBL/GenBank/DDBJ databases">
        <title>The Genome Sequence of Puccinia graminis f. sp. tritici Strain CRL 75-36-700-3.</title>
        <authorList>
            <consortium name="The Broad Institute Genome Sequencing Platform"/>
            <person name="Birren B."/>
            <person name="Lander E."/>
            <person name="Galagan J."/>
            <person name="Nusbaum C."/>
            <person name="Devon K."/>
            <person name="Cuomo C."/>
            <person name="Jaffe D."/>
            <person name="Butler J."/>
            <person name="Alvarez P."/>
            <person name="Gnerre S."/>
            <person name="Grabherr M."/>
            <person name="Mauceli E."/>
            <person name="Brockman W."/>
            <person name="Young S."/>
            <person name="LaButti K."/>
            <person name="Sykes S."/>
            <person name="DeCaprio D."/>
            <person name="Crawford M."/>
            <person name="Koehrsen M."/>
            <person name="Engels R."/>
            <person name="Montgomery P."/>
            <person name="Pearson M."/>
            <person name="Howarth C."/>
            <person name="Larson L."/>
            <person name="White J."/>
            <person name="Zeng Q."/>
            <person name="Kodira C."/>
            <person name="Yandava C."/>
            <person name="Alvarado L."/>
            <person name="O'Leary S."/>
            <person name="Szabo L."/>
            <person name="Dean R."/>
            <person name="Schein J."/>
        </authorList>
    </citation>
    <scope>NUCLEOTIDE SEQUENCE</scope>
    <source>
        <strain>CRL 75-36-700-3</strain>
    </source>
</reference>
<evidence type="ECO:0008006" key="4">
    <source>
        <dbReference type="Google" id="ProtNLM"/>
    </source>
</evidence>
<sequence>MLSIKTAIFLAIVACGFATELTWEQRTRCVFECNPIHQGGCGRVVDRDKNGGETQWRYTWAFETEGHPNLYNCYDTDSEFNICPEPGRLVIPPGETDMFVTDPHTHQVNKRMKEASLDSPTSQQEFPIHMTSNIDDSDILLERNTCNTMHCMNSPRTGLSDKSLDKPIRADVGHGCPTSPPGFPWLSLVVGAGYQIKPKGVVAYLAG</sequence>
<evidence type="ECO:0000256" key="1">
    <source>
        <dbReference type="SAM" id="SignalP"/>
    </source>
</evidence>
<evidence type="ECO:0000313" key="2">
    <source>
        <dbReference type="EMBL" id="EFP89188.2"/>
    </source>
</evidence>